<dbReference type="STRING" id="157652.A0A371E4S5"/>
<comment type="caution">
    <text evidence="2">The sequence shown here is derived from an EMBL/GenBank/DDBJ whole genome shotgun (WGS) entry which is preliminary data.</text>
</comment>
<proteinExistence type="predicted"/>
<evidence type="ECO:0000256" key="1">
    <source>
        <dbReference type="SAM" id="MobiDB-lite"/>
    </source>
</evidence>
<gene>
    <name evidence="2" type="primary">EAF1B</name>
    <name evidence="2" type="ORF">CR513_60772</name>
</gene>
<evidence type="ECO:0000313" key="2">
    <source>
        <dbReference type="EMBL" id="RDX61036.1"/>
    </source>
</evidence>
<organism evidence="2 3">
    <name type="scientific">Mucuna pruriens</name>
    <name type="common">Velvet bean</name>
    <name type="synonym">Dolichos pruriens</name>
    <dbReference type="NCBI Taxonomy" id="157652"/>
    <lineage>
        <taxon>Eukaryota</taxon>
        <taxon>Viridiplantae</taxon>
        <taxon>Streptophyta</taxon>
        <taxon>Embryophyta</taxon>
        <taxon>Tracheophyta</taxon>
        <taxon>Spermatophyta</taxon>
        <taxon>Magnoliopsida</taxon>
        <taxon>eudicotyledons</taxon>
        <taxon>Gunneridae</taxon>
        <taxon>Pentapetalae</taxon>
        <taxon>rosids</taxon>
        <taxon>fabids</taxon>
        <taxon>Fabales</taxon>
        <taxon>Fabaceae</taxon>
        <taxon>Papilionoideae</taxon>
        <taxon>50 kb inversion clade</taxon>
        <taxon>NPAAA clade</taxon>
        <taxon>indigoferoid/millettioid clade</taxon>
        <taxon>Phaseoleae</taxon>
        <taxon>Mucuna</taxon>
    </lineage>
</organism>
<sequence length="108" mass="11886">MDNLLMRLKGLEGFGIEYLGTDSGLASHELPQIIQGTSQGIPAFSGMSSTFNNQITPPVQSYPGYAQQPHQLSEQLSHLSNPYPLQDLNHATNSPKTYATRLAKERSR</sequence>
<dbReference type="EMBL" id="QJKJ01016395">
    <property type="protein sequence ID" value="RDX61036.1"/>
    <property type="molecule type" value="Genomic_DNA"/>
</dbReference>
<dbReference type="PANTHER" id="PTHR46774">
    <property type="entry name" value="CHROMATIN MODIFICATION-RELATED PROTEIN EAF1 A-RELATED"/>
    <property type="match status" value="1"/>
</dbReference>
<dbReference type="PANTHER" id="PTHR46774:SF3">
    <property type="entry name" value="CHROMATIN MODIFICATION-RELATED PROTEIN EAF1 A-RELATED"/>
    <property type="match status" value="1"/>
</dbReference>
<dbReference type="InterPro" id="IPR044798">
    <property type="entry name" value="EAF1A/B"/>
</dbReference>
<dbReference type="AlphaFoldDB" id="A0A371E4S5"/>
<dbReference type="GO" id="GO:0035267">
    <property type="term" value="C:NuA4 histone acetyltransferase complex"/>
    <property type="evidence" value="ECO:0007669"/>
    <property type="project" value="InterPro"/>
</dbReference>
<reference evidence="2" key="1">
    <citation type="submission" date="2018-05" db="EMBL/GenBank/DDBJ databases">
        <title>Draft genome of Mucuna pruriens seed.</title>
        <authorList>
            <person name="Nnadi N.E."/>
            <person name="Vos R."/>
            <person name="Hasami M.H."/>
            <person name="Devisetty U.K."/>
            <person name="Aguiy J.C."/>
        </authorList>
    </citation>
    <scope>NUCLEOTIDE SEQUENCE [LARGE SCALE GENOMIC DNA]</scope>
    <source>
        <strain evidence="2">JCA_2017</strain>
    </source>
</reference>
<evidence type="ECO:0000313" key="3">
    <source>
        <dbReference type="Proteomes" id="UP000257109"/>
    </source>
</evidence>
<feature type="region of interest" description="Disordered" evidence="1">
    <location>
        <begin position="83"/>
        <end position="108"/>
    </location>
</feature>
<keyword evidence="3" id="KW-1185">Reference proteome</keyword>
<name>A0A371E4S5_MUCPR</name>
<accession>A0A371E4S5</accession>
<feature type="non-terminal residue" evidence="2">
    <location>
        <position position="1"/>
    </location>
</feature>
<protein>
    <submittedName>
        <fullName evidence="2">Chromatin modification-related protein EAF1 B</fullName>
    </submittedName>
</protein>
<dbReference type="Proteomes" id="UP000257109">
    <property type="component" value="Unassembled WGS sequence"/>
</dbReference>